<dbReference type="AlphaFoldDB" id="A0A6M0RVV2"/>
<protein>
    <submittedName>
        <fullName evidence="1">Uncharacterized protein</fullName>
    </submittedName>
</protein>
<reference evidence="1 2" key="1">
    <citation type="journal article" date="2020" name="Microb. Ecol.">
        <title>Ecogenomics of the Marine Benthic Filamentous Cyanobacterium Adonisia.</title>
        <authorList>
            <person name="Walter J.M."/>
            <person name="Coutinho F.H."/>
            <person name="Leomil L."/>
            <person name="Hargreaves P.I."/>
            <person name="Campeao M.E."/>
            <person name="Vieira V.V."/>
            <person name="Silva B.S."/>
            <person name="Fistarol G.O."/>
            <person name="Salomon P.S."/>
            <person name="Sawabe T."/>
            <person name="Mino S."/>
            <person name="Hosokawa M."/>
            <person name="Miyashita H."/>
            <person name="Maruyama F."/>
            <person name="van Verk M.C."/>
            <person name="Dutilh B.E."/>
            <person name="Thompson C.C."/>
            <person name="Thompson F.L."/>
        </authorList>
    </citation>
    <scope>NUCLEOTIDE SEQUENCE [LARGE SCALE GENOMIC DNA]</scope>
    <source>
        <strain evidence="1 2">CCMR0081</strain>
    </source>
</reference>
<keyword evidence="2" id="KW-1185">Reference proteome</keyword>
<organism evidence="1 2">
    <name type="scientific">Adonisia turfae CCMR0081</name>
    <dbReference type="NCBI Taxonomy" id="2292702"/>
    <lineage>
        <taxon>Bacteria</taxon>
        <taxon>Bacillati</taxon>
        <taxon>Cyanobacteriota</taxon>
        <taxon>Adonisia</taxon>
        <taxon>Adonisia turfae</taxon>
    </lineage>
</organism>
<dbReference type="EMBL" id="QXHD01000004">
    <property type="protein sequence ID" value="NEZ60256.1"/>
    <property type="molecule type" value="Genomic_DNA"/>
</dbReference>
<evidence type="ECO:0000313" key="1">
    <source>
        <dbReference type="EMBL" id="NEZ60256.1"/>
    </source>
</evidence>
<name>A0A6M0RVV2_9CYAN</name>
<sequence length="89" mass="9706">MYLMMLTIEMITATVLIAHNILALCQNLIHILNPSIKAVVNQIIHMLSAVKSSPTVSQSGTNMLEPVYWLGASKSAQNAHHSNHSSRGI</sequence>
<proteinExistence type="predicted"/>
<accession>A0A6M0RVV2</accession>
<evidence type="ECO:0000313" key="2">
    <source>
        <dbReference type="Proteomes" id="UP000481033"/>
    </source>
</evidence>
<gene>
    <name evidence="1" type="ORF">DXZ20_32360</name>
</gene>
<dbReference type="Proteomes" id="UP000481033">
    <property type="component" value="Unassembled WGS sequence"/>
</dbReference>
<comment type="caution">
    <text evidence="1">The sequence shown here is derived from an EMBL/GenBank/DDBJ whole genome shotgun (WGS) entry which is preliminary data.</text>
</comment>